<keyword evidence="3" id="KW-1185">Reference proteome</keyword>
<sequence>MENPTDSSIRVESSEEGFARFDATFTDPAQQARIQKIHLEVLFPATSVKRLKKMQSNAETAANNAAFTSATAALFERLASWEPRSPGGGIKLTVSTRSLNLGLIRELVASGELDQVHNEFGPPIWDLRDGYRYIQFTPDTPPLPQVACVSELDVDSEYHFHPSVLLAFTSSLGRLERLEWKLRLPGRRQAAERREIRSALAHALQHAEFPPTLATLEIYLGDQDPGNEHFDPGSFGENADDVDDLSLAVRRLCQLPMIRTLRLTEHWILSPVALGSHASLPELHCPSLQHLYIDCARTTPSGQWMMSGDPEAGIEEDGYWDSDAEEEEPAAFDSDDSDTSDYAPEFAWDKEDGDVPGMWFRFHPEPPYSALLQSLVDGVMHGMPSLRSFTVKIGRDSRAPLGLKYSPQADGEGNGACWDISARRDFDTSWEMPPELRRSLQGPDGNVGLKGDLVDQPTNGVDL</sequence>
<feature type="region of interest" description="Disordered" evidence="1">
    <location>
        <begin position="324"/>
        <end position="346"/>
    </location>
</feature>
<feature type="region of interest" description="Disordered" evidence="1">
    <location>
        <begin position="431"/>
        <end position="463"/>
    </location>
</feature>
<comment type="caution">
    <text evidence="2">The sequence shown here is derived from an EMBL/GenBank/DDBJ whole genome shotgun (WGS) entry which is preliminary data.</text>
</comment>
<dbReference type="Proteomes" id="UP001396898">
    <property type="component" value="Unassembled WGS sequence"/>
</dbReference>
<organism evidence="2 3">
    <name type="scientific">Apiospora marii</name>
    <dbReference type="NCBI Taxonomy" id="335849"/>
    <lineage>
        <taxon>Eukaryota</taxon>
        <taxon>Fungi</taxon>
        <taxon>Dikarya</taxon>
        <taxon>Ascomycota</taxon>
        <taxon>Pezizomycotina</taxon>
        <taxon>Sordariomycetes</taxon>
        <taxon>Xylariomycetidae</taxon>
        <taxon>Amphisphaeriales</taxon>
        <taxon>Apiosporaceae</taxon>
        <taxon>Apiospora</taxon>
    </lineage>
</organism>
<reference evidence="2 3" key="1">
    <citation type="submission" date="2023-01" db="EMBL/GenBank/DDBJ databases">
        <title>Analysis of 21 Apiospora genomes using comparative genomics revels a genus with tremendous synthesis potential of carbohydrate active enzymes and secondary metabolites.</title>
        <authorList>
            <person name="Sorensen T."/>
        </authorList>
    </citation>
    <scope>NUCLEOTIDE SEQUENCE [LARGE SCALE GENOMIC DNA]</scope>
    <source>
        <strain evidence="2 3">CBS 20057</strain>
    </source>
</reference>
<protein>
    <submittedName>
        <fullName evidence="2">Uncharacterized protein</fullName>
    </submittedName>
</protein>
<proteinExistence type="predicted"/>
<evidence type="ECO:0000313" key="2">
    <source>
        <dbReference type="EMBL" id="KAK8007951.1"/>
    </source>
</evidence>
<feature type="compositionally biased region" description="Acidic residues" evidence="1">
    <location>
        <begin position="324"/>
        <end position="339"/>
    </location>
</feature>
<gene>
    <name evidence="2" type="ORF">PG991_010502</name>
</gene>
<dbReference type="EMBL" id="JAQQWI010000016">
    <property type="protein sequence ID" value="KAK8007951.1"/>
    <property type="molecule type" value="Genomic_DNA"/>
</dbReference>
<evidence type="ECO:0000256" key="1">
    <source>
        <dbReference type="SAM" id="MobiDB-lite"/>
    </source>
</evidence>
<evidence type="ECO:0000313" key="3">
    <source>
        <dbReference type="Proteomes" id="UP001396898"/>
    </source>
</evidence>
<accession>A0ABR1RDJ5</accession>
<name>A0ABR1RDJ5_9PEZI</name>